<sequence length="102" mass="12070">MEMGRWRGFGLREMGDGEASRDGEMEKLQLWDEGDKEMGCNFLTIKFFILFFLMITTFFDLLEIKEKVFFFVLQKVDKIINNLWCSLKCDSEMGCYCIVSDF</sequence>
<reference evidence="2" key="2">
    <citation type="submission" date="2020-07" db="EMBL/GenBank/DDBJ databases">
        <authorList>
            <person name="Vera ALvarez R."/>
            <person name="Arias-Moreno D.M."/>
            <person name="Jimenez-Jacinto V."/>
            <person name="Jimenez-Bremont J.F."/>
            <person name="Swaminathan K."/>
            <person name="Moose S.P."/>
            <person name="Guerrero-Gonzalez M.L."/>
            <person name="Marino-Ramirez L."/>
            <person name="Landsman D."/>
            <person name="Rodriguez-Kessler M."/>
            <person name="Delgado-Sanchez P."/>
        </authorList>
    </citation>
    <scope>NUCLEOTIDE SEQUENCE</scope>
    <source>
        <tissue evidence="2">Cladode</tissue>
    </source>
</reference>
<keyword evidence="1" id="KW-0472">Membrane</keyword>
<organism evidence="2">
    <name type="scientific">Opuntia streptacantha</name>
    <name type="common">Prickly pear cactus</name>
    <name type="synonym">Opuntia cardona</name>
    <dbReference type="NCBI Taxonomy" id="393608"/>
    <lineage>
        <taxon>Eukaryota</taxon>
        <taxon>Viridiplantae</taxon>
        <taxon>Streptophyta</taxon>
        <taxon>Embryophyta</taxon>
        <taxon>Tracheophyta</taxon>
        <taxon>Spermatophyta</taxon>
        <taxon>Magnoliopsida</taxon>
        <taxon>eudicotyledons</taxon>
        <taxon>Gunneridae</taxon>
        <taxon>Pentapetalae</taxon>
        <taxon>Caryophyllales</taxon>
        <taxon>Cactineae</taxon>
        <taxon>Cactaceae</taxon>
        <taxon>Opuntioideae</taxon>
        <taxon>Opuntia</taxon>
    </lineage>
</organism>
<dbReference type="EMBL" id="GISG01072789">
    <property type="protein sequence ID" value="MBA4630255.1"/>
    <property type="molecule type" value="Transcribed_RNA"/>
</dbReference>
<protein>
    <recommendedName>
        <fullName evidence="3">Transmembrane protein</fullName>
    </recommendedName>
</protein>
<evidence type="ECO:0000256" key="1">
    <source>
        <dbReference type="SAM" id="Phobius"/>
    </source>
</evidence>
<proteinExistence type="predicted"/>
<reference evidence="2" key="1">
    <citation type="journal article" date="2013" name="J. Plant Res.">
        <title>Effect of fungi and light on seed germination of three Opuntia species from semiarid lands of central Mexico.</title>
        <authorList>
            <person name="Delgado-Sanchez P."/>
            <person name="Jimenez-Bremont J.F."/>
            <person name="Guerrero-Gonzalez Mde L."/>
            <person name="Flores J."/>
        </authorList>
    </citation>
    <scope>NUCLEOTIDE SEQUENCE</scope>
    <source>
        <tissue evidence="2">Cladode</tissue>
    </source>
</reference>
<keyword evidence="1" id="KW-0812">Transmembrane</keyword>
<evidence type="ECO:0008006" key="3">
    <source>
        <dbReference type="Google" id="ProtNLM"/>
    </source>
</evidence>
<dbReference type="AlphaFoldDB" id="A0A7C8Z022"/>
<evidence type="ECO:0000313" key="2">
    <source>
        <dbReference type="EMBL" id="MBA4630255.1"/>
    </source>
</evidence>
<keyword evidence="1" id="KW-1133">Transmembrane helix</keyword>
<accession>A0A7C8Z022</accession>
<name>A0A7C8Z022_OPUST</name>
<feature type="transmembrane region" description="Helical" evidence="1">
    <location>
        <begin position="42"/>
        <end position="62"/>
    </location>
</feature>